<sequence length="1092" mass="116203">MISRLRQGRETPGKRTYLLAMTIDCVGNGLWTPVALIFFTQAQHLSLGEVGVALTVGGLLGLLAGPVNGLLVDRWGPAHAAALSYAVRTAVFALFPFVSATWEVGVLAFVAAAADRLFWTASTPLVARLVPAESLIGVLSTSSVLKVIGWALGGAIGATAGGLLIGSATGLHLVAYVNGLTYVVAMVLVLTVRRHVRPQRDRSSVDRRAWRWRDLRDDPGFLGLCLLTLALAFISDCLAAMLPVVAIVVLRQPAWVPGVVVAVTCVSMAVARRPAVAYAQRISAPRALRLATVLFGLSFVVMAATGWAGPATTAVVLCAALVGTLGDALFAPVVTTMANAAAPAGLEGRYSATFQTSWGIAGAAAPAAGTALLSQGNTVLWLGLAAACVVTVPAVGFLTRPTRPVATPEPGSMRRIVVGGISGAGKTTLAATLAGALGIRHIEMDALYHGPGWTHRAEFEGDVERATRAPSWICDAQYHWVVGDLLGDRADTFVWLDLPRRTVMSRVLRRSVARAATGRQLWHGNRETWRSMLRNPRHPLRWAWSQHATRRAETAAFLDLHPDLTVVHLTSAREARQWLRSIPAPARPQRTTSAVPHQTTSPHLTPSPHRQPLSAGGTTMQEQQRESASPGEPLLEIHGGNRISGSVRTSGFKHSLVTAAAAAATASAPVRIRNCPDIVETTVLGELFRASGATASYDGPTETFTLDASTWDGAELPAELVSRIHGSLYLLPALISRNGVARLPASGGCRIGEGPRGRPVKHILDVMERFGATTRLTADGSVELTADRFKPCTIDMLDYTRNKALMSGPCYGGAVKTALLMGAVTHGTTTLHHPYPKPDVTDLVTVLRDLGADIEITTPETWVIHGRGPESLNRPVDRTLVPDLIEVITWICAGVVLADEPLRITGPGIDRAVRALAPEFDLLDRMGVRVDVDTHEVTVHPLTKPLRPVEFTAASRGVFSDSQPFLALLAAYAEGPTYITEGVWEHRFGFVPELAALGMRTAVDGTILRVDGPCAPHRPGNDLYATDLRAAAVLLLAALAVPGRTSLRNHHHLARGYRDLVADLVNLGADIRHTTAPDVLPKVPAGAGADRA</sequence>
<feature type="transmembrane region" description="Helical" evidence="18">
    <location>
        <begin position="173"/>
        <end position="192"/>
    </location>
</feature>
<gene>
    <name evidence="20" type="ORF">VSH64_31520</name>
</gene>
<dbReference type="PANTHER" id="PTHR43783">
    <property type="entry name" value="UDP-N-ACETYLGLUCOSAMINE 1-CARBOXYVINYLTRANSFERASE"/>
    <property type="match status" value="1"/>
</dbReference>
<keyword evidence="18" id="KW-1133">Transmembrane helix</keyword>
<keyword evidence="18" id="KW-0472">Membrane</keyword>
<comment type="pathway">
    <text evidence="2">Cell wall biogenesis; peptidoglycan biosynthesis.</text>
</comment>
<evidence type="ECO:0000256" key="8">
    <source>
        <dbReference type="ARBA" id="ARBA00023306"/>
    </source>
</evidence>
<dbReference type="InterPro" id="IPR036259">
    <property type="entry name" value="MFS_trans_sf"/>
</dbReference>
<evidence type="ECO:0000256" key="13">
    <source>
        <dbReference type="ARBA" id="ARBA00039754"/>
    </source>
</evidence>
<dbReference type="InterPro" id="IPR001986">
    <property type="entry name" value="Enolpyruvate_Tfrase_dom"/>
</dbReference>
<reference evidence="20 21" key="1">
    <citation type="journal article" date="2015" name="Int. J. Syst. Evol. Microbiol.">
        <title>Amycolatopsis rhabdoformis sp. nov., an actinomycete isolated from a tropical forest soil.</title>
        <authorList>
            <person name="Souza W.R."/>
            <person name="Silva R.E."/>
            <person name="Goodfellow M."/>
            <person name="Busarakam K."/>
            <person name="Figueiro F.S."/>
            <person name="Ferreira D."/>
            <person name="Rodrigues-Filho E."/>
            <person name="Moraes L.A.B."/>
            <person name="Zucchi T.D."/>
        </authorList>
    </citation>
    <scope>NUCLEOTIDE SEQUENCE [LARGE SCALE GENOMIC DNA]</scope>
    <source>
        <strain evidence="20 21">NCIMB 14900</strain>
    </source>
</reference>
<evidence type="ECO:0000259" key="19">
    <source>
        <dbReference type="Pfam" id="PF00275"/>
    </source>
</evidence>
<protein>
    <recommendedName>
        <fullName evidence="13">UDP-N-acetylglucosamine 1-carboxyvinyltransferase</fullName>
        <ecNumber evidence="12">2.5.1.7</ecNumber>
    </recommendedName>
    <alternativeName>
        <fullName evidence="14">Enoylpyruvate transferase</fullName>
    </alternativeName>
    <alternativeName>
        <fullName evidence="15">UDP-N-acetylglucosamine enolpyruvyl transferase</fullName>
    </alternativeName>
</protein>
<evidence type="ECO:0000256" key="3">
    <source>
        <dbReference type="ARBA" id="ARBA00022490"/>
    </source>
</evidence>
<comment type="similarity">
    <text evidence="11">Belongs to the EPSP synthase family. MurA subfamily.</text>
</comment>
<evidence type="ECO:0000256" key="5">
    <source>
        <dbReference type="ARBA" id="ARBA00022679"/>
    </source>
</evidence>
<keyword evidence="4" id="KW-0132">Cell division</keyword>
<evidence type="ECO:0000256" key="15">
    <source>
        <dbReference type="ARBA" id="ARBA00042842"/>
    </source>
</evidence>
<feature type="compositionally biased region" description="Polar residues" evidence="17">
    <location>
        <begin position="589"/>
        <end position="604"/>
    </location>
</feature>
<evidence type="ECO:0000256" key="2">
    <source>
        <dbReference type="ARBA" id="ARBA00004752"/>
    </source>
</evidence>
<evidence type="ECO:0000256" key="10">
    <source>
        <dbReference type="ARBA" id="ARBA00037534"/>
    </source>
</evidence>
<keyword evidence="5" id="KW-0808">Transferase</keyword>
<dbReference type="RefSeq" id="WP_326566385.1">
    <property type="nucleotide sequence ID" value="NZ_CP142149.1"/>
</dbReference>
<evidence type="ECO:0000256" key="17">
    <source>
        <dbReference type="SAM" id="MobiDB-lite"/>
    </source>
</evidence>
<feature type="transmembrane region" description="Helical" evidence="18">
    <location>
        <begin position="350"/>
        <end position="373"/>
    </location>
</feature>
<organism evidence="20 21">
    <name type="scientific">Amycolatopsis rhabdoformis</name>
    <dbReference type="NCBI Taxonomy" id="1448059"/>
    <lineage>
        <taxon>Bacteria</taxon>
        <taxon>Bacillati</taxon>
        <taxon>Actinomycetota</taxon>
        <taxon>Actinomycetes</taxon>
        <taxon>Pseudonocardiales</taxon>
        <taxon>Pseudonocardiaceae</taxon>
        <taxon>Amycolatopsis</taxon>
    </lineage>
</organism>
<feature type="transmembrane region" description="Helical" evidence="18">
    <location>
        <begin position="221"/>
        <end position="249"/>
    </location>
</feature>
<evidence type="ECO:0000313" key="21">
    <source>
        <dbReference type="Proteomes" id="UP001330812"/>
    </source>
</evidence>
<dbReference type="SUPFAM" id="SSF52540">
    <property type="entry name" value="P-loop containing nucleoside triphosphate hydrolases"/>
    <property type="match status" value="1"/>
</dbReference>
<comment type="function">
    <text evidence="10">Cell wall formation. Adds enolpyruvyl to UDP-N-acetylglucosamine.</text>
</comment>
<dbReference type="Pfam" id="PF07690">
    <property type="entry name" value="MFS_1"/>
    <property type="match status" value="1"/>
</dbReference>
<feature type="transmembrane region" description="Helical" evidence="18">
    <location>
        <begin position="51"/>
        <end position="71"/>
    </location>
</feature>
<evidence type="ECO:0000313" key="20">
    <source>
        <dbReference type="EMBL" id="WSE27374.1"/>
    </source>
</evidence>
<evidence type="ECO:0000256" key="11">
    <source>
        <dbReference type="ARBA" id="ARBA00038367"/>
    </source>
</evidence>
<dbReference type="InterPro" id="IPR036968">
    <property type="entry name" value="Enolpyruvate_Tfrase_sf"/>
</dbReference>
<dbReference type="SUPFAM" id="SSF55205">
    <property type="entry name" value="EPT/RTPC-like"/>
    <property type="match status" value="1"/>
</dbReference>
<accession>A0ABZ1HYW1</accession>
<feature type="transmembrane region" description="Helical" evidence="18">
    <location>
        <begin position="255"/>
        <end position="275"/>
    </location>
</feature>
<keyword evidence="8" id="KW-0131">Cell cycle</keyword>
<dbReference type="SUPFAM" id="SSF103473">
    <property type="entry name" value="MFS general substrate transporter"/>
    <property type="match status" value="1"/>
</dbReference>
<keyword evidence="9" id="KW-0961">Cell wall biogenesis/degradation</keyword>
<dbReference type="EC" id="2.5.1.7" evidence="12"/>
<evidence type="ECO:0000256" key="18">
    <source>
        <dbReference type="SAM" id="Phobius"/>
    </source>
</evidence>
<keyword evidence="3" id="KW-0963">Cytoplasm</keyword>
<name>A0ABZ1HYW1_9PSEU</name>
<evidence type="ECO:0000256" key="7">
    <source>
        <dbReference type="ARBA" id="ARBA00022984"/>
    </source>
</evidence>
<feature type="region of interest" description="Disordered" evidence="17">
    <location>
        <begin position="580"/>
        <end position="642"/>
    </location>
</feature>
<evidence type="ECO:0000256" key="1">
    <source>
        <dbReference type="ARBA" id="ARBA00004496"/>
    </source>
</evidence>
<dbReference type="Gene3D" id="1.20.1250.20">
    <property type="entry name" value="MFS general substrate transporter like domains"/>
    <property type="match status" value="2"/>
</dbReference>
<feature type="transmembrane region" description="Helical" evidence="18">
    <location>
        <begin position="379"/>
        <end position="398"/>
    </location>
</feature>
<feature type="transmembrane region" description="Helical" evidence="18">
    <location>
        <begin position="314"/>
        <end position="338"/>
    </location>
</feature>
<dbReference type="PANTHER" id="PTHR43783:SF1">
    <property type="entry name" value="UDP-N-ACETYLGLUCOSAMINE 1-CARBOXYVINYLTRANSFERASE"/>
    <property type="match status" value="1"/>
</dbReference>
<comment type="subcellular location">
    <subcellularLocation>
        <location evidence="1">Cytoplasm</location>
    </subcellularLocation>
</comment>
<evidence type="ECO:0000256" key="6">
    <source>
        <dbReference type="ARBA" id="ARBA00022960"/>
    </source>
</evidence>
<dbReference type="Proteomes" id="UP001330812">
    <property type="component" value="Chromosome"/>
</dbReference>
<keyword evidence="6" id="KW-0133">Cell shape</keyword>
<evidence type="ECO:0000256" key="12">
    <source>
        <dbReference type="ARBA" id="ARBA00039108"/>
    </source>
</evidence>
<feature type="transmembrane region" description="Helical" evidence="18">
    <location>
        <begin position="287"/>
        <end position="308"/>
    </location>
</feature>
<feature type="transmembrane region" description="Helical" evidence="18">
    <location>
        <begin position="16"/>
        <end position="39"/>
    </location>
</feature>
<feature type="domain" description="Enolpyruvate transferase" evidence="19">
    <location>
        <begin position="638"/>
        <end position="1062"/>
    </location>
</feature>
<proteinExistence type="inferred from homology"/>
<feature type="transmembrane region" description="Helical" evidence="18">
    <location>
        <begin position="147"/>
        <end position="167"/>
    </location>
</feature>
<evidence type="ECO:0000256" key="4">
    <source>
        <dbReference type="ARBA" id="ARBA00022618"/>
    </source>
</evidence>
<dbReference type="InterPro" id="IPR027417">
    <property type="entry name" value="P-loop_NTPase"/>
</dbReference>
<keyword evidence="18" id="KW-0812">Transmembrane</keyword>
<dbReference type="InterPro" id="IPR050068">
    <property type="entry name" value="MurA_subfamily"/>
</dbReference>
<keyword evidence="21" id="KW-1185">Reference proteome</keyword>
<comment type="catalytic activity">
    <reaction evidence="16">
        <text>phosphoenolpyruvate + UDP-N-acetyl-alpha-D-glucosamine = UDP-N-acetyl-3-O-(1-carboxyvinyl)-alpha-D-glucosamine + phosphate</text>
        <dbReference type="Rhea" id="RHEA:18681"/>
        <dbReference type="ChEBI" id="CHEBI:43474"/>
        <dbReference type="ChEBI" id="CHEBI:57705"/>
        <dbReference type="ChEBI" id="CHEBI:58702"/>
        <dbReference type="ChEBI" id="CHEBI:68483"/>
        <dbReference type="EC" id="2.5.1.7"/>
    </reaction>
</comment>
<dbReference type="Gene3D" id="3.65.10.10">
    <property type="entry name" value="Enolpyruvate transferase domain"/>
    <property type="match status" value="2"/>
</dbReference>
<evidence type="ECO:0000256" key="14">
    <source>
        <dbReference type="ARBA" id="ARBA00042443"/>
    </source>
</evidence>
<evidence type="ECO:0000256" key="16">
    <source>
        <dbReference type="ARBA" id="ARBA00047527"/>
    </source>
</evidence>
<keyword evidence="7" id="KW-0573">Peptidoglycan synthesis</keyword>
<dbReference type="InterPro" id="IPR011701">
    <property type="entry name" value="MFS"/>
</dbReference>
<dbReference type="Gene3D" id="3.40.50.300">
    <property type="entry name" value="P-loop containing nucleotide triphosphate hydrolases"/>
    <property type="match status" value="1"/>
</dbReference>
<evidence type="ECO:0000256" key="9">
    <source>
        <dbReference type="ARBA" id="ARBA00023316"/>
    </source>
</evidence>
<dbReference type="InterPro" id="IPR013792">
    <property type="entry name" value="RNA3'P_cycl/enolpyr_Trfase_a/b"/>
</dbReference>
<dbReference type="Pfam" id="PF00275">
    <property type="entry name" value="EPSP_synthase"/>
    <property type="match status" value="1"/>
</dbReference>
<dbReference type="EMBL" id="CP142149">
    <property type="protein sequence ID" value="WSE27374.1"/>
    <property type="molecule type" value="Genomic_DNA"/>
</dbReference>